<dbReference type="PANTHER" id="PTHR12629">
    <property type="entry name" value="DIPHOSPHOINOSITOL POLYPHOSPHATE PHOSPHOHYDROLASE"/>
    <property type="match status" value="1"/>
</dbReference>
<dbReference type="RefSeq" id="WP_197528266.1">
    <property type="nucleotide sequence ID" value="NZ_SJPO01000021.1"/>
</dbReference>
<dbReference type="InterPro" id="IPR015797">
    <property type="entry name" value="NUDIX_hydrolase-like_dom_sf"/>
</dbReference>
<dbReference type="GO" id="GO:0046872">
    <property type="term" value="F:metal ion binding"/>
    <property type="evidence" value="ECO:0007669"/>
    <property type="project" value="UniProtKB-KW"/>
</dbReference>
<evidence type="ECO:0000256" key="3">
    <source>
        <dbReference type="ARBA" id="ARBA00022801"/>
    </source>
</evidence>
<dbReference type="GO" id="GO:1901909">
    <property type="term" value="P:diadenosine hexaphosphate catabolic process"/>
    <property type="evidence" value="ECO:0007669"/>
    <property type="project" value="TreeGrafter"/>
</dbReference>
<dbReference type="Proteomes" id="UP000318478">
    <property type="component" value="Unassembled WGS sequence"/>
</dbReference>
<feature type="domain" description="Nudix hydrolase" evidence="5">
    <location>
        <begin position="7"/>
        <end position="134"/>
    </location>
</feature>
<dbReference type="SUPFAM" id="SSF55811">
    <property type="entry name" value="Nudix"/>
    <property type="match status" value="1"/>
</dbReference>
<evidence type="ECO:0000256" key="1">
    <source>
        <dbReference type="ARBA" id="ARBA00001946"/>
    </source>
</evidence>
<dbReference type="GO" id="GO:0071543">
    <property type="term" value="P:diphosphoinositol polyphosphate metabolic process"/>
    <property type="evidence" value="ECO:0007669"/>
    <property type="project" value="TreeGrafter"/>
</dbReference>
<dbReference type="Gene3D" id="3.90.79.10">
    <property type="entry name" value="Nucleoside Triphosphate Pyrophosphohydrolase"/>
    <property type="match status" value="1"/>
</dbReference>
<dbReference type="CDD" id="cd04666">
    <property type="entry name" value="NUDIX_DIPP2_like_Nudt4"/>
    <property type="match status" value="1"/>
</dbReference>
<dbReference type="InterPro" id="IPR047198">
    <property type="entry name" value="DDP-like_NUDIX"/>
</dbReference>
<name>A0A5C5XPR8_9BACT</name>
<sequence length="145" mass="16022">MAKKPDSFFKQAGALPYRWDGERVEIVLITSRSSGNWIFPKGVIDPGETPESTAVKETVEEAGVIGELTGDALGAYEQKKWGGVAKVKVFPLLVTELLDDWDECEIRERQLLPIKEAKELIHDRLTEILAAFEEQVLSGAIQPAG</sequence>
<dbReference type="GO" id="GO:1901907">
    <property type="term" value="P:diadenosine pentaphosphate catabolic process"/>
    <property type="evidence" value="ECO:0007669"/>
    <property type="project" value="TreeGrafter"/>
</dbReference>
<dbReference type="PANTHER" id="PTHR12629:SF0">
    <property type="entry name" value="DIPHOSPHOINOSITOL-POLYPHOSPHATE DIPHOSPHATASE"/>
    <property type="match status" value="1"/>
</dbReference>
<dbReference type="GO" id="GO:0008486">
    <property type="term" value="F:diphosphoinositol-polyphosphate diphosphatase activity"/>
    <property type="evidence" value="ECO:0007669"/>
    <property type="project" value="TreeGrafter"/>
</dbReference>
<organism evidence="6 7">
    <name type="scientific">Posidoniimonas polymericola</name>
    <dbReference type="NCBI Taxonomy" id="2528002"/>
    <lineage>
        <taxon>Bacteria</taxon>
        <taxon>Pseudomonadati</taxon>
        <taxon>Planctomycetota</taxon>
        <taxon>Planctomycetia</taxon>
        <taxon>Pirellulales</taxon>
        <taxon>Lacipirellulaceae</taxon>
        <taxon>Posidoniimonas</taxon>
    </lineage>
</organism>
<evidence type="ECO:0000313" key="6">
    <source>
        <dbReference type="EMBL" id="TWT65167.1"/>
    </source>
</evidence>
<evidence type="ECO:0000256" key="2">
    <source>
        <dbReference type="ARBA" id="ARBA00022723"/>
    </source>
</evidence>
<dbReference type="GO" id="GO:0005737">
    <property type="term" value="C:cytoplasm"/>
    <property type="evidence" value="ECO:0007669"/>
    <property type="project" value="TreeGrafter"/>
</dbReference>
<dbReference type="InterPro" id="IPR000086">
    <property type="entry name" value="NUDIX_hydrolase_dom"/>
</dbReference>
<dbReference type="EMBL" id="SJPO01000021">
    <property type="protein sequence ID" value="TWT65167.1"/>
    <property type="molecule type" value="Genomic_DNA"/>
</dbReference>
<gene>
    <name evidence="6" type="ORF">Pla123a_49240</name>
</gene>
<evidence type="ECO:0000313" key="7">
    <source>
        <dbReference type="Proteomes" id="UP000318478"/>
    </source>
</evidence>
<dbReference type="PRINTS" id="PR00502">
    <property type="entry name" value="NUDIXFAMILY"/>
</dbReference>
<dbReference type="InterPro" id="IPR020476">
    <property type="entry name" value="Nudix_hydrolase"/>
</dbReference>
<dbReference type="GO" id="GO:0034431">
    <property type="term" value="F:bis(5'-adenosyl)-hexaphosphatase activity"/>
    <property type="evidence" value="ECO:0007669"/>
    <property type="project" value="TreeGrafter"/>
</dbReference>
<keyword evidence="4" id="KW-0460">Magnesium</keyword>
<comment type="caution">
    <text evidence="6">The sequence shown here is derived from an EMBL/GenBank/DDBJ whole genome shotgun (WGS) entry which is preliminary data.</text>
</comment>
<accession>A0A5C5XPR8</accession>
<evidence type="ECO:0000259" key="5">
    <source>
        <dbReference type="PROSITE" id="PS51462"/>
    </source>
</evidence>
<keyword evidence="2" id="KW-0479">Metal-binding</keyword>
<proteinExistence type="predicted"/>
<protein>
    <submittedName>
        <fullName evidence="6">NUDIX domain protein</fullName>
    </submittedName>
</protein>
<dbReference type="GO" id="GO:1901911">
    <property type="term" value="P:adenosine 5'-(hexahydrogen pentaphosphate) catabolic process"/>
    <property type="evidence" value="ECO:0007669"/>
    <property type="project" value="TreeGrafter"/>
</dbReference>
<dbReference type="PROSITE" id="PS51462">
    <property type="entry name" value="NUDIX"/>
    <property type="match status" value="1"/>
</dbReference>
<dbReference type="GO" id="GO:0034432">
    <property type="term" value="F:bis(5'-adenosyl)-pentaphosphatase activity"/>
    <property type="evidence" value="ECO:0007669"/>
    <property type="project" value="TreeGrafter"/>
</dbReference>
<keyword evidence="7" id="KW-1185">Reference proteome</keyword>
<comment type="cofactor">
    <cofactor evidence="1">
        <name>Mg(2+)</name>
        <dbReference type="ChEBI" id="CHEBI:18420"/>
    </cofactor>
</comment>
<dbReference type="AlphaFoldDB" id="A0A5C5XPR8"/>
<keyword evidence="3" id="KW-0378">Hydrolase</keyword>
<evidence type="ECO:0000256" key="4">
    <source>
        <dbReference type="ARBA" id="ARBA00022842"/>
    </source>
</evidence>
<reference evidence="6 7" key="1">
    <citation type="submission" date="2019-02" db="EMBL/GenBank/DDBJ databases">
        <title>Deep-cultivation of Planctomycetes and their phenomic and genomic characterization uncovers novel biology.</title>
        <authorList>
            <person name="Wiegand S."/>
            <person name="Jogler M."/>
            <person name="Boedeker C."/>
            <person name="Pinto D."/>
            <person name="Vollmers J."/>
            <person name="Rivas-Marin E."/>
            <person name="Kohn T."/>
            <person name="Peeters S.H."/>
            <person name="Heuer A."/>
            <person name="Rast P."/>
            <person name="Oberbeckmann S."/>
            <person name="Bunk B."/>
            <person name="Jeske O."/>
            <person name="Meyerdierks A."/>
            <person name="Storesund J.E."/>
            <person name="Kallscheuer N."/>
            <person name="Luecker S."/>
            <person name="Lage O.M."/>
            <person name="Pohl T."/>
            <person name="Merkel B.J."/>
            <person name="Hornburger P."/>
            <person name="Mueller R.-W."/>
            <person name="Bruemmer F."/>
            <person name="Labrenz M."/>
            <person name="Spormann A.M."/>
            <person name="Op Den Camp H."/>
            <person name="Overmann J."/>
            <person name="Amann R."/>
            <person name="Jetten M.S.M."/>
            <person name="Mascher T."/>
            <person name="Medema M.H."/>
            <person name="Devos D.P."/>
            <person name="Kaster A.-K."/>
            <person name="Ovreas L."/>
            <person name="Rohde M."/>
            <person name="Galperin M.Y."/>
            <person name="Jogler C."/>
        </authorList>
    </citation>
    <scope>NUCLEOTIDE SEQUENCE [LARGE SCALE GENOMIC DNA]</scope>
    <source>
        <strain evidence="6 7">Pla123a</strain>
    </source>
</reference>
<dbReference type="Pfam" id="PF00293">
    <property type="entry name" value="NUDIX"/>
    <property type="match status" value="1"/>
</dbReference>
<dbReference type="GO" id="GO:0000298">
    <property type="term" value="F:endopolyphosphatase activity"/>
    <property type="evidence" value="ECO:0007669"/>
    <property type="project" value="TreeGrafter"/>
</dbReference>